<accession>A0AAD2D1T2</accession>
<dbReference type="Proteomes" id="UP001295684">
    <property type="component" value="Unassembled WGS sequence"/>
</dbReference>
<keyword evidence="4" id="KW-1185">Reference proteome</keyword>
<protein>
    <recommendedName>
        <fullName evidence="2">RecQ mediated genome instability protein 1 OB-fold domain-containing protein</fullName>
    </recommendedName>
</protein>
<feature type="domain" description="RecQ mediated genome instability protein 1 OB-fold" evidence="2">
    <location>
        <begin position="84"/>
        <end position="207"/>
    </location>
</feature>
<dbReference type="InterPro" id="IPR013894">
    <property type="entry name" value="RMI1_OB"/>
</dbReference>
<proteinExistence type="predicted"/>
<dbReference type="Gene3D" id="2.40.50.770">
    <property type="entry name" value="RecQ-mediated genome instability protein Rmi1, C-terminal domain"/>
    <property type="match status" value="1"/>
</dbReference>
<dbReference type="AlphaFoldDB" id="A0AAD2D1T2"/>
<evidence type="ECO:0000256" key="1">
    <source>
        <dbReference type="SAM" id="MobiDB-lite"/>
    </source>
</evidence>
<feature type="compositionally biased region" description="Acidic residues" evidence="1">
    <location>
        <begin position="107"/>
        <end position="118"/>
    </location>
</feature>
<organism evidence="3 4">
    <name type="scientific">Euplotes crassus</name>
    <dbReference type="NCBI Taxonomy" id="5936"/>
    <lineage>
        <taxon>Eukaryota</taxon>
        <taxon>Sar</taxon>
        <taxon>Alveolata</taxon>
        <taxon>Ciliophora</taxon>
        <taxon>Intramacronucleata</taxon>
        <taxon>Spirotrichea</taxon>
        <taxon>Hypotrichia</taxon>
        <taxon>Euplotida</taxon>
        <taxon>Euplotidae</taxon>
        <taxon>Moneuplotes</taxon>
    </lineage>
</organism>
<reference evidence="3" key="1">
    <citation type="submission" date="2023-07" db="EMBL/GenBank/DDBJ databases">
        <authorList>
            <consortium name="AG Swart"/>
            <person name="Singh M."/>
            <person name="Singh A."/>
            <person name="Seah K."/>
            <person name="Emmerich C."/>
        </authorList>
    </citation>
    <scope>NUCLEOTIDE SEQUENCE</scope>
    <source>
        <strain evidence="3">DP1</strain>
    </source>
</reference>
<name>A0AAD2D1T2_EUPCR</name>
<gene>
    <name evidence="3" type="ORF">ECRASSUSDP1_LOCUS18229</name>
</gene>
<evidence type="ECO:0000259" key="2">
    <source>
        <dbReference type="Pfam" id="PF08585"/>
    </source>
</evidence>
<sequence>MNEAEQMPIIVDPSEEVQDLQRQIYKKYGIYLKYEWLEIQLRGKHPSSCMKYVLKKISEEKLSNIIDESKRILTAEVCKLSAPNQVFKQNVMVEIMKAKNIGGPDDVAPDLEDSDEETKDTVEEQKIENIESRYLDAGDENQSKKKSQKYRIYKFLLTDGKNKVVGFEQNFVKKIPNDIKSGTKIIIGPEFEVRMGHILLRNENTVLFCP</sequence>
<dbReference type="EMBL" id="CAMPGE010018437">
    <property type="protein sequence ID" value="CAI2376852.1"/>
    <property type="molecule type" value="Genomic_DNA"/>
</dbReference>
<evidence type="ECO:0000313" key="3">
    <source>
        <dbReference type="EMBL" id="CAI2376852.1"/>
    </source>
</evidence>
<dbReference type="Pfam" id="PF08585">
    <property type="entry name" value="RMI1_N_C"/>
    <property type="match status" value="1"/>
</dbReference>
<evidence type="ECO:0000313" key="4">
    <source>
        <dbReference type="Proteomes" id="UP001295684"/>
    </source>
</evidence>
<feature type="region of interest" description="Disordered" evidence="1">
    <location>
        <begin position="104"/>
        <end position="123"/>
    </location>
</feature>
<comment type="caution">
    <text evidence="3">The sequence shown here is derived from an EMBL/GenBank/DDBJ whole genome shotgun (WGS) entry which is preliminary data.</text>
</comment>
<dbReference type="InterPro" id="IPR042470">
    <property type="entry name" value="RMI1_N_C_sf"/>
</dbReference>